<feature type="transmembrane region" description="Helical" evidence="5">
    <location>
        <begin position="181"/>
        <end position="199"/>
    </location>
</feature>
<dbReference type="Pfam" id="PF01740">
    <property type="entry name" value="STAS"/>
    <property type="match status" value="1"/>
</dbReference>
<dbReference type="InterPro" id="IPR011547">
    <property type="entry name" value="SLC26A/SulP_dom"/>
</dbReference>
<evidence type="ECO:0000256" key="3">
    <source>
        <dbReference type="ARBA" id="ARBA00022989"/>
    </source>
</evidence>
<feature type="transmembrane region" description="Helical" evidence="5">
    <location>
        <begin position="31"/>
        <end position="52"/>
    </location>
</feature>
<proteinExistence type="predicted"/>
<feature type="transmembrane region" description="Helical" evidence="5">
    <location>
        <begin position="336"/>
        <end position="366"/>
    </location>
</feature>
<dbReference type="CDD" id="cd07042">
    <property type="entry name" value="STAS_SulP_like_sulfate_transporter"/>
    <property type="match status" value="1"/>
</dbReference>
<feature type="transmembrane region" description="Helical" evidence="5">
    <location>
        <begin position="206"/>
        <end position="225"/>
    </location>
</feature>
<feature type="transmembrane region" description="Helical" evidence="5">
    <location>
        <begin position="129"/>
        <end position="150"/>
    </location>
</feature>
<organism evidence="7 8">
    <name type="scientific">Slackia piriformis</name>
    <dbReference type="NCBI Taxonomy" id="626934"/>
    <lineage>
        <taxon>Bacteria</taxon>
        <taxon>Bacillati</taxon>
        <taxon>Actinomycetota</taxon>
        <taxon>Coriobacteriia</taxon>
        <taxon>Eggerthellales</taxon>
        <taxon>Eggerthellaceae</taxon>
        <taxon>Slackia</taxon>
    </lineage>
</organism>
<dbReference type="Gene3D" id="3.30.750.24">
    <property type="entry name" value="STAS domain"/>
    <property type="match status" value="1"/>
</dbReference>
<sequence length="558" mass="59657">MQQRDKIKPILFSIIKHTPKSELKRQIPRDIVSGVMVAVVALPLSIALGIASGVGPEQGLYTAIVAGFFIALFGGSRVQVSGPTAAFAAIVAGIVATDGIDGLVAATIIAGILLILMGLLKLGTIIRFVPYTITTGFTAGIAATLVIGQMKDFLGLSFPEGTPAVETMDKLQAVAANISTVNGQAFLVGAVCLFILFAWPRVNERIPGSLIALIAGVAMVSLFRMDVNTIGDLYVIEGGLPQIHIPQLNLEIFREQLANGITIAILAAIESLLSCVVADSMISSHHRCNMELVAQGGGNIASVLFGGIPATGAIARTAANVKNGGRTPIAGMTHAAVLLAVLAFFMPYAALIPMPTIAAILLHVAYNMSGWRNFVHLCKTASHGAVATLLATFALTVVFDLVSAIAVGMLITVVLFMKMVAEETEVRGWRYYCDENSEVTHLRELPKSVRVYEINGPMFFGMADRIADISVKEFTKYLIIRMRGVPSLDSTGMNALEDLHEYCRENGVSLIFSHVNEQPLKTMRRAGFVELVGEDNFRANIDDAIAHARRLLSEKEAA</sequence>
<evidence type="ECO:0000313" key="7">
    <source>
        <dbReference type="EMBL" id="MBS6941131.1"/>
    </source>
</evidence>
<dbReference type="Pfam" id="PF00916">
    <property type="entry name" value="Sulfate_transp"/>
    <property type="match status" value="1"/>
</dbReference>
<dbReference type="AlphaFoldDB" id="A0A943YYB3"/>
<protein>
    <submittedName>
        <fullName evidence="7">STAS domain-containing protein</fullName>
    </submittedName>
</protein>
<dbReference type="EMBL" id="JAGZSV010000120">
    <property type="protein sequence ID" value="MBS6941131.1"/>
    <property type="molecule type" value="Genomic_DNA"/>
</dbReference>
<name>A0A943YYB3_9ACTN</name>
<comment type="subcellular location">
    <subcellularLocation>
        <location evidence="1">Membrane</location>
        <topology evidence="1">Multi-pass membrane protein</topology>
    </subcellularLocation>
</comment>
<feature type="transmembrane region" description="Helical" evidence="5">
    <location>
        <begin position="80"/>
        <end position="97"/>
    </location>
</feature>
<feature type="transmembrane region" description="Helical" evidence="5">
    <location>
        <begin position="257"/>
        <end position="277"/>
    </location>
</feature>
<evidence type="ECO:0000256" key="4">
    <source>
        <dbReference type="ARBA" id="ARBA00023136"/>
    </source>
</evidence>
<evidence type="ECO:0000256" key="2">
    <source>
        <dbReference type="ARBA" id="ARBA00022692"/>
    </source>
</evidence>
<keyword evidence="4 5" id="KW-0472">Membrane</keyword>
<feature type="transmembrane region" description="Helical" evidence="5">
    <location>
        <begin position="58"/>
        <end position="75"/>
    </location>
</feature>
<dbReference type="PROSITE" id="PS50801">
    <property type="entry name" value="STAS"/>
    <property type="match status" value="1"/>
</dbReference>
<evidence type="ECO:0000256" key="5">
    <source>
        <dbReference type="SAM" id="Phobius"/>
    </source>
</evidence>
<dbReference type="GO" id="GO:0055085">
    <property type="term" value="P:transmembrane transport"/>
    <property type="evidence" value="ECO:0007669"/>
    <property type="project" value="InterPro"/>
</dbReference>
<evidence type="ECO:0000256" key="1">
    <source>
        <dbReference type="ARBA" id="ARBA00004141"/>
    </source>
</evidence>
<accession>A0A943YYB3</accession>
<keyword evidence="3 5" id="KW-1133">Transmembrane helix</keyword>
<evidence type="ECO:0000259" key="6">
    <source>
        <dbReference type="PROSITE" id="PS50801"/>
    </source>
</evidence>
<keyword evidence="2 5" id="KW-0812">Transmembrane</keyword>
<dbReference type="Proteomes" id="UP000727506">
    <property type="component" value="Unassembled WGS sequence"/>
</dbReference>
<dbReference type="InterPro" id="IPR036513">
    <property type="entry name" value="STAS_dom_sf"/>
</dbReference>
<dbReference type="InterPro" id="IPR001902">
    <property type="entry name" value="SLC26A/SulP_fam"/>
</dbReference>
<feature type="transmembrane region" description="Helical" evidence="5">
    <location>
        <begin position="386"/>
        <end position="417"/>
    </location>
</feature>
<gene>
    <name evidence="7" type="ORF">KH142_06600</name>
</gene>
<feature type="domain" description="STAS" evidence="6">
    <location>
        <begin position="448"/>
        <end position="548"/>
    </location>
</feature>
<comment type="caution">
    <text evidence="7">The sequence shown here is derived from an EMBL/GenBank/DDBJ whole genome shotgun (WGS) entry which is preliminary data.</text>
</comment>
<dbReference type="GO" id="GO:0016020">
    <property type="term" value="C:membrane"/>
    <property type="evidence" value="ECO:0007669"/>
    <property type="project" value="UniProtKB-SubCell"/>
</dbReference>
<feature type="transmembrane region" description="Helical" evidence="5">
    <location>
        <begin position="103"/>
        <end position="122"/>
    </location>
</feature>
<reference evidence="7" key="1">
    <citation type="submission" date="2021-02" db="EMBL/GenBank/DDBJ databases">
        <title>Infant gut strain persistence is associated with maternal origin, phylogeny, and functional potential including surface adhesion and iron acquisition.</title>
        <authorList>
            <person name="Lou Y.C."/>
        </authorList>
    </citation>
    <scope>NUCLEOTIDE SEQUENCE</scope>
    <source>
        <strain evidence="7">L2_039_000G1_dasL2_039_000G1_concoct_11</strain>
    </source>
</reference>
<dbReference type="PANTHER" id="PTHR11814">
    <property type="entry name" value="SULFATE TRANSPORTER"/>
    <property type="match status" value="1"/>
</dbReference>
<evidence type="ECO:0000313" key="8">
    <source>
        <dbReference type="Proteomes" id="UP000727506"/>
    </source>
</evidence>
<dbReference type="InterPro" id="IPR002645">
    <property type="entry name" value="STAS_dom"/>
</dbReference>
<dbReference type="SUPFAM" id="SSF52091">
    <property type="entry name" value="SpoIIaa-like"/>
    <property type="match status" value="1"/>
</dbReference>